<reference evidence="3" key="1">
    <citation type="journal article" date="2019" name="Int. J. Syst. Evol. Microbiol.">
        <title>The Global Catalogue of Microorganisms (GCM) 10K type strain sequencing project: providing services to taxonomists for standard genome sequencing and annotation.</title>
        <authorList>
            <consortium name="The Broad Institute Genomics Platform"/>
            <consortium name="The Broad Institute Genome Sequencing Center for Infectious Disease"/>
            <person name="Wu L."/>
            <person name="Ma J."/>
        </authorList>
    </citation>
    <scope>NUCLEOTIDE SEQUENCE [LARGE SCALE GENOMIC DNA]</scope>
    <source>
        <strain evidence="3">JCM 30846</strain>
    </source>
</reference>
<protein>
    <submittedName>
        <fullName evidence="2">Uncharacterized protein</fullName>
    </submittedName>
</protein>
<dbReference type="EMBL" id="BAABEP010000001">
    <property type="protein sequence ID" value="GAA3707673.1"/>
    <property type="molecule type" value="Genomic_DNA"/>
</dbReference>
<dbReference type="Proteomes" id="UP001499884">
    <property type="component" value="Unassembled WGS sequence"/>
</dbReference>
<feature type="compositionally biased region" description="Basic and acidic residues" evidence="1">
    <location>
        <begin position="1"/>
        <end position="11"/>
    </location>
</feature>
<name>A0ABP7DN92_9ACTN</name>
<comment type="caution">
    <text evidence="2">The sequence shown here is derived from an EMBL/GenBank/DDBJ whole genome shotgun (WGS) entry which is preliminary data.</text>
</comment>
<evidence type="ECO:0000256" key="1">
    <source>
        <dbReference type="SAM" id="MobiDB-lite"/>
    </source>
</evidence>
<dbReference type="RefSeq" id="WP_345639909.1">
    <property type="nucleotide sequence ID" value="NZ_BAABEP010000001.1"/>
</dbReference>
<proteinExistence type="predicted"/>
<keyword evidence="3" id="KW-1185">Reference proteome</keyword>
<feature type="compositionally biased region" description="Basic and acidic residues" evidence="1">
    <location>
        <begin position="40"/>
        <end position="49"/>
    </location>
</feature>
<feature type="region of interest" description="Disordered" evidence="1">
    <location>
        <begin position="1"/>
        <end position="71"/>
    </location>
</feature>
<organism evidence="2 3">
    <name type="scientific">Streptomyces tremellae</name>
    <dbReference type="NCBI Taxonomy" id="1124239"/>
    <lineage>
        <taxon>Bacteria</taxon>
        <taxon>Bacillati</taxon>
        <taxon>Actinomycetota</taxon>
        <taxon>Actinomycetes</taxon>
        <taxon>Kitasatosporales</taxon>
        <taxon>Streptomycetaceae</taxon>
        <taxon>Streptomyces</taxon>
    </lineage>
</organism>
<evidence type="ECO:0000313" key="3">
    <source>
        <dbReference type="Proteomes" id="UP001499884"/>
    </source>
</evidence>
<evidence type="ECO:0000313" key="2">
    <source>
        <dbReference type="EMBL" id="GAA3707673.1"/>
    </source>
</evidence>
<gene>
    <name evidence="2" type="ORF">GCM10023082_02160</name>
</gene>
<sequence length="71" mass="7356">MAERPGAHTEEEPQSVRGAKGSRDTGSDKPSAGPSNRPAENARGDRADIDTSVEPQKPSDPDMPNLQSGGG</sequence>
<accession>A0ABP7DN92</accession>